<protein>
    <submittedName>
        <fullName evidence="1">CopG family transcriptional regulator</fullName>
    </submittedName>
</protein>
<comment type="caution">
    <text evidence="1">The sequence shown here is derived from an EMBL/GenBank/DDBJ whole genome shotgun (WGS) entry which is preliminary data.</text>
</comment>
<accession>A0A9E3LRY7</accession>
<reference evidence="1" key="2">
    <citation type="journal article" date="2022" name="Microbiol. Resour. Announc.">
        <title>Metagenome Sequencing to Explore Phylogenomics of Terrestrial Cyanobacteria.</title>
        <authorList>
            <person name="Ward R.D."/>
            <person name="Stajich J.E."/>
            <person name="Johansen J.R."/>
            <person name="Huntemann M."/>
            <person name="Clum A."/>
            <person name="Foster B."/>
            <person name="Foster B."/>
            <person name="Roux S."/>
            <person name="Palaniappan K."/>
            <person name="Varghese N."/>
            <person name="Mukherjee S."/>
            <person name="Reddy T.B.K."/>
            <person name="Daum C."/>
            <person name="Copeland A."/>
            <person name="Chen I.A."/>
            <person name="Ivanova N.N."/>
            <person name="Kyrpides N.C."/>
            <person name="Shapiro N."/>
            <person name="Eloe-Fadrosh E.A."/>
            <person name="Pietrasiak N."/>
        </authorList>
    </citation>
    <scope>NUCLEOTIDE SEQUENCE</scope>
    <source>
        <strain evidence="1">HA4357-MV3</strain>
    </source>
</reference>
<organism evidence="1 2">
    <name type="scientific">Pelatocladus maniniholoensis HA4357-MV3</name>
    <dbReference type="NCBI Taxonomy" id="1117104"/>
    <lineage>
        <taxon>Bacteria</taxon>
        <taxon>Bacillati</taxon>
        <taxon>Cyanobacteriota</taxon>
        <taxon>Cyanophyceae</taxon>
        <taxon>Nostocales</taxon>
        <taxon>Nostocaceae</taxon>
        <taxon>Pelatocladus</taxon>
    </lineage>
</organism>
<name>A0A9E3LRY7_9NOST</name>
<gene>
    <name evidence="1" type="ORF">KME28_02370</name>
</gene>
<dbReference type="Proteomes" id="UP000813215">
    <property type="component" value="Unassembled WGS sequence"/>
</dbReference>
<evidence type="ECO:0000313" key="2">
    <source>
        <dbReference type="Proteomes" id="UP000813215"/>
    </source>
</evidence>
<dbReference type="EMBL" id="JAHHHW010000022">
    <property type="protein sequence ID" value="MBW4430619.1"/>
    <property type="molecule type" value="Genomic_DNA"/>
</dbReference>
<dbReference type="AlphaFoldDB" id="A0A9E3LRY7"/>
<sequence length="61" mass="6822">MNKTAADVFPIFAASGKEPSVKQIILELTPDEVSKLEQHCDWTGKEAIDIIRELIQELPIT</sequence>
<proteinExistence type="predicted"/>
<reference evidence="1" key="1">
    <citation type="submission" date="2021-05" db="EMBL/GenBank/DDBJ databases">
        <authorList>
            <person name="Pietrasiak N."/>
            <person name="Ward R."/>
            <person name="Stajich J.E."/>
            <person name="Kurbessoian T."/>
        </authorList>
    </citation>
    <scope>NUCLEOTIDE SEQUENCE</scope>
    <source>
        <strain evidence="1">HA4357-MV3</strain>
    </source>
</reference>
<evidence type="ECO:0000313" key="1">
    <source>
        <dbReference type="EMBL" id="MBW4430619.1"/>
    </source>
</evidence>